<keyword evidence="3" id="KW-1185">Reference proteome</keyword>
<keyword evidence="1" id="KW-0472">Membrane</keyword>
<evidence type="ECO:0000313" key="2">
    <source>
        <dbReference type="EMBL" id="RIV79780.1"/>
    </source>
</evidence>
<reference evidence="2 3" key="1">
    <citation type="submission" date="2018-08" db="EMBL/GenBank/DDBJ databases">
        <title>Altererythrobacter sp.Ery1 and Ery12, the genome sequencing of novel strains in genus Alterythrobacter.</title>
        <authorList>
            <person name="Cheng H."/>
            <person name="Wu Y.-H."/>
            <person name="Fang C."/>
            <person name="Xu X.-W."/>
        </authorList>
    </citation>
    <scope>NUCLEOTIDE SEQUENCE [LARGE SCALE GENOMIC DNA]</scope>
    <source>
        <strain evidence="2 3">Ery1</strain>
    </source>
</reference>
<feature type="transmembrane region" description="Helical" evidence="1">
    <location>
        <begin position="44"/>
        <end position="68"/>
    </location>
</feature>
<organism evidence="2 3">
    <name type="scientific">Pelagerythrobacter aerophilus</name>
    <dbReference type="NCBI Taxonomy" id="2306995"/>
    <lineage>
        <taxon>Bacteria</taxon>
        <taxon>Pseudomonadati</taxon>
        <taxon>Pseudomonadota</taxon>
        <taxon>Alphaproteobacteria</taxon>
        <taxon>Sphingomonadales</taxon>
        <taxon>Erythrobacteraceae</taxon>
        <taxon>Pelagerythrobacter</taxon>
    </lineage>
</organism>
<evidence type="ECO:0000256" key="1">
    <source>
        <dbReference type="SAM" id="Phobius"/>
    </source>
</evidence>
<dbReference type="Proteomes" id="UP000285092">
    <property type="component" value="Unassembled WGS sequence"/>
</dbReference>
<dbReference type="EMBL" id="QXFK01000014">
    <property type="protein sequence ID" value="RIV79780.1"/>
    <property type="molecule type" value="Genomic_DNA"/>
</dbReference>
<gene>
    <name evidence="2" type="ORF">D2V04_05770</name>
</gene>
<feature type="transmembrane region" description="Helical" evidence="1">
    <location>
        <begin position="123"/>
        <end position="149"/>
    </location>
</feature>
<evidence type="ECO:0000313" key="3">
    <source>
        <dbReference type="Proteomes" id="UP000285092"/>
    </source>
</evidence>
<name>A0A418NKF1_9SPHN</name>
<accession>A0A418NKF1</accession>
<keyword evidence="1" id="KW-0812">Transmembrane</keyword>
<dbReference type="OrthoDB" id="428263at2"/>
<dbReference type="AlphaFoldDB" id="A0A418NKF1"/>
<feature type="transmembrane region" description="Helical" evidence="1">
    <location>
        <begin position="80"/>
        <end position="103"/>
    </location>
</feature>
<proteinExistence type="predicted"/>
<protein>
    <submittedName>
        <fullName evidence="2">DUF1772 domain-containing protein</fullName>
    </submittedName>
</protein>
<dbReference type="Pfam" id="PF08592">
    <property type="entry name" value="Anthrone_oxy"/>
    <property type="match status" value="1"/>
</dbReference>
<dbReference type="InterPro" id="IPR013901">
    <property type="entry name" value="Anthrone_oxy"/>
</dbReference>
<keyword evidence="1" id="KW-1133">Transmembrane helix</keyword>
<comment type="caution">
    <text evidence="2">The sequence shown here is derived from an EMBL/GenBank/DDBJ whole genome shotgun (WGS) entry which is preliminary data.</text>
</comment>
<sequence>MLFVGAVSSALVAGIFYAFSSFVMPALGRIPDEQGSNAMNAINVAVYTPSFMILFMGTALLSAVVAVRSLFSIESLGSQLVLAASLLYLIGCFGVTIAFNVPLNRQLAAGSGDALWRKFLRRWTVWNTVRTIGAGLASALFILALVLGYGPATAIA</sequence>